<evidence type="ECO:0000313" key="4">
    <source>
        <dbReference type="Proteomes" id="UP000244189"/>
    </source>
</evidence>
<keyword evidence="1" id="KW-1133">Transmembrane helix</keyword>
<sequence length="426" mass="44833">MTETLAGTGAAMDRRIERPHAKRRKRIVRGAILLAIVVVGVVLWLLMPGANALTVDAAAIRTGEVTRAPFRDFVPLRAEVAPLRTVFVTAISGGQVAEIATSDGVMVAAGTPLARLSNPSLELDVASRSADIAGQLSAISGQRLSVQTARQTSGRDVADARNALSKAQTLLAQKQVLFEKGIITRAAIDPVRQDVTFQTARVAALDTGMAQAGATLADQSAGIAATARQLRESLAMVRASLSALVLRAPVAGRLTAFTLQPGQTLKSGDPVGQIDSEGQWKLTADVDQYYLGRVRTGLAATADLDGRSYPMAVLKVLPQVTEGRFRIELAFRGAAPTGLNRGQTLDVRLVLGADRPAVVAPSGGWLDAGGTTAFVLDGDARAVRRAIVTGRRNPDQVEIVSGLAPGERIVTTALNTYAPFQTLLIR</sequence>
<proteinExistence type="predicted"/>
<dbReference type="Proteomes" id="UP000244189">
    <property type="component" value="Unassembled WGS sequence"/>
</dbReference>
<reference evidence="3 4" key="1">
    <citation type="submission" date="2018-04" db="EMBL/GenBank/DDBJ databases">
        <title>Genomic Encyclopedia of Type Strains, Phase III (KMG-III): the genomes of soil and plant-associated and newly described type strains.</title>
        <authorList>
            <person name="Whitman W."/>
        </authorList>
    </citation>
    <scope>NUCLEOTIDE SEQUENCE [LARGE SCALE GENOMIC DNA]</scope>
    <source>
        <strain evidence="3 4">MA101b</strain>
    </source>
</reference>
<keyword evidence="1" id="KW-0812">Transmembrane</keyword>
<dbReference type="InterPro" id="IPR058627">
    <property type="entry name" value="MdtA-like_C"/>
</dbReference>
<keyword evidence="4" id="KW-1185">Reference proteome</keyword>
<feature type="domain" description="Multidrug resistance protein MdtA-like C-terminal permuted SH3" evidence="2">
    <location>
        <begin position="357"/>
        <end position="414"/>
    </location>
</feature>
<dbReference type="GO" id="GO:1990281">
    <property type="term" value="C:efflux pump complex"/>
    <property type="evidence" value="ECO:0007669"/>
    <property type="project" value="TreeGrafter"/>
</dbReference>
<dbReference type="GO" id="GO:0015562">
    <property type="term" value="F:efflux transmembrane transporter activity"/>
    <property type="evidence" value="ECO:0007669"/>
    <property type="project" value="TreeGrafter"/>
</dbReference>
<dbReference type="Gene3D" id="2.40.30.170">
    <property type="match status" value="1"/>
</dbReference>
<dbReference type="Pfam" id="PF25967">
    <property type="entry name" value="RND-MFP_C"/>
    <property type="match status" value="1"/>
</dbReference>
<evidence type="ECO:0000259" key="2">
    <source>
        <dbReference type="Pfam" id="PF25967"/>
    </source>
</evidence>
<evidence type="ECO:0000313" key="3">
    <source>
        <dbReference type="EMBL" id="PTQ60624.1"/>
    </source>
</evidence>
<dbReference type="Gene3D" id="2.40.50.100">
    <property type="match status" value="1"/>
</dbReference>
<dbReference type="RefSeq" id="WP_244185263.1">
    <property type="nucleotide sequence ID" value="NZ_JASPFP010000001.1"/>
</dbReference>
<comment type="caution">
    <text evidence="3">The sequence shown here is derived from an EMBL/GenBank/DDBJ whole genome shotgun (WGS) entry which is preliminary data.</text>
</comment>
<feature type="transmembrane region" description="Helical" evidence="1">
    <location>
        <begin position="27"/>
        <end position="47"/>
    </location>
</feature>
<dbReference type="EMBL" id="QAOG01000003">
    <property type="protein sequence ID" value="PTQ60624.1"/>
    <property type="molecule type" value="Genomic_DNA"/>
</dbReference>
<keyword evidence="1" id="KW-0472">Membrane</keyword>
<evidence type="ECO:0000256" key="1">
    <source>
        <dbReference type="SAM" id="Phobius"/>
    </source>
</evidence>
<dbReference type="Gene3D" id="2.40.420.20">
    <property type="match status" value="1"/>
</dbReference>
<organism evidence="3 4">
    <name type="scientific">Sphingomonas aurantiaca</name>
    <dbReference type="NCBI Taxonomy" id="185949"/>
    <lineage>
        <taxon>Bacteria</taxon>
        <taxon>Pseudomonadati</taxon>
        <taxon>Pseudomonadota</taxon>
        <taxon>Alphaproteobacteria</taxon>
        <taxon>Sphingomonadales</taxon>
        <taxon>Sphingomonadaceae</taxon>
        <taxon>Sphingomonas</taxon>
    </lineage>
</organism>
<dbReference type="Gene3D" id="1.10.287.470">
    <property type="entry name" value="Helix hairpin bin"/>
    <property type="match status" value="1"/>
</dbReference>
<accession>A0A2T5GMQ4</accession>
<dbReference type="AlphaFoldDB" id="A0A2T5GMQ4"/>
<gene>
    <name evidence="3" type="ORF">C8J26_2338</name>
</gene>
<protein>
    <submittedName>
        <fullName evidence="3">HlyD family secretion protein</fullName>
    </submittedName>
</protein>
<dbReference type="PANTHER" id="PTHR30469">
    <property type="entry name" value="MULTIDRUG RESISTANCE PROTEIN MDTA"/>
    <property type="match status" value="1"/>
</dbReference>
<dbReference type="PANTHER" id="PTHR30469:SF33">
    <property type="entry name" value="SLR1207 PROTEIN"/>
    <property type="match status" value="1"/>
</dbReference>
<name>A0A2T5GMQ4_9SPHN</name>